<proteinExistence type="predicted"/>
<gene>
    <name evidence="4" type="ORF">AB6A40_007355</name>
</gene>
<evidence type="ECO:0000259" key="3">
    <source>
        <dbReference type="PROSITE" id="PS50287"/>
    </source>
</evidence>
<evidence type="ECO:0000313" key="4">
    <source>
        <dbReference type="EMBL" id="MFH4980646.1"/>
    </source>
</evidence>
<dbReference type="SUPFAM" id="SSF56487">
    <property type="entry name" value="SRCR-like"/>
    <property type="match status" value="1"/>
</dbReference>
<dbReference type="Proteomes" id="UP001608902">
    <property type="component" value="Unassembled WGS sequence"/>
</dbReference>
<protein>
    <recommendedName>
        <fullName evidence="3">SRCR domain-containing protein</fullName>
    </recommendedName>
</protein>
<comment type="caution">
    <text evidence="4">The sequence shown here is derived from an EMBL/GenBank/DDBJ whole genome shotgun (WGS) entry which is preliminary data.</text>
</comment>
<dbReference type="AlphaFoldDB" id="A0ABD6ELJ0"/>
<evidence type="ECO:0000256" key="2">
    <source>
        <dbReference type="PROSITE-ProRule" id="PRU00196"/>
    </source>
</evidence>
<dbReference type="InterPro" id="IPR036772">
    <property type="entry name" value="SRCR-like_dom_sf"/>
</dbReference>
<keyword evidence="1 2" id="KW-1015">Disulfide bond</keyword>
<evidence type="ECO:0000313" key="5">
    <source>
        <dbReference type="Proteomes" id="UP001608902"/>
    </source>
</evidence>
<feature type="domain" description="SRCR" evidence="3">
    <location>
        <begin position="318"/>
        <end position="412"/>
    </location>
</feature>
<dbReference type="EMBL" id="JBGFUD010005864">
    <property type="protein sequence ID" value="MFH4980646.1"/>
    <property type="molecule type" value="Genomic_DNA"/>
</dbReference>
<feature type="disulfide bond" evidence="2">
    <location>
        <begin position="386"/>
        <end position="396"/>
    </location>
</feature>
<name>A0ABD6ELJ0_9BILA</name>
<evidence type="ECO:0000256" key="1">
    <source>
        <dbReference type="ARBA" id="ARBA00023157"/>
    </source>
</evidence>
<feature type="non-terminal residue" evidence="4">
    <location>
        <position position="412"/>
    </location>
</feature>
<comment type="caution">
    <text evidence="2">Lacks conserved residue(s) required for the propagation of feature annotation.</text>
</comment>
<keyword evidence="5" id="KW-1185">Reference proteome</keyword>
<reference evidence="4 5" key="1">
    <citation type="submission" date="2024-08" db="EMBL/GenBank/DDBJ databases">
        <title>Gnathostoma spinigerum genome.</title>
        <authorList>
            <person name="Gonzalez-Bertolin B."/>
            <person name="Monzon S."/>
            <person name="Zaballos A."/>
            <person name="Jimenez P."/>
            <person name="Dekumyoy P."/>
            <person name="Varona S."/>
            <person name="Cuesta I."/>
            <person name="Sumanam S."/>
            <person name="Adisakwattana P."/>
            <person name="Gasser R.B."/>
            <person name="Hernandez-Gonzalez A."/>
            <person name="Young N.D."/>
            <person name="Perteguer M.J."/>
        </authorList>
    </citation>
    <scope>NUCLEOTIDE SEQUENCE [LARGE SCALE GENOMIC DNA]</scope>
    <source>
        <strain evidence="4">AL3</strain>
        <tissue evidence="4">Liver</tissue>
    </source>
</reference>
<accession>A0ABD6ELJ0</accession>
<organism evidence="4 5">
    <name type="scientific">Gnathostoma spinigerum</name>
    <dbReference type="NCBI Taxonomy" id="75299"/>
    <lineage>
        <taxon>Eukaryota</taxon>
        <taxon>Metazoa</taxon>
        <taxon>Ecdysozoa</taxon>
        <taxon>Nematoda</taxon>
        <taxon>Chromadorea</taxon>
        <taxon>Rhabditida</taxon>
        <taxon>Spirurina</taxon>
        <taxon>Gnathostomatomorpha</taxon>
        <taxon>Gnathostomatoidea</taxon>
        <taxon>Gnathostomatidae</taxon>
        <taxon>Gnathostoma</taxon>
    </lineage>
</organism>
<sequence length="412" mass="46633">MEQRDGRTPNLMQFHEQRMGTIICALQHVLRLKLEGYGDARWCTFITLHYSLVSQDENLKCGYCILSGKTITERNEPETTTLNHSIITENVKPAVQIDDGRQTVRVEGRDPYDAYFTRLSFPVPRCIVSLNIDCLIPLTGAEDIEIIQTQCKNNNGWKLAHYHNVGGSFVFTKPIFARRIAVLSRKVLNIVDISVQPCNFPQRSAFHSRSRSKIRCEDASKRRKRLRRSVSQMGNESIVVERDETGLIEEFANTLTPYHIKENIVIQRDQLVIIRPGVRLDFSEGKGIFVYGALQANGTETHPISMFSSEGTWHGINFRLNERIQMDSGTVKLYTAGAWLQICYSVYTPVIGNMICTEVGRGGVSMVEQVKISFSPEQHYISSMLCSKGAMRVEDCLLITSQQCETGSVIQL</sequence>
<dbReference type="InterPro" id="IPR001190">
    <property type="entry name" value="SRCR"/>
</dbReference>
<dbReference type="PROSITE" id="PS50287">
    <property type="entry name" value="SRCR_2"/>
    <property type="match status" value="1"/>
</dbReference>